<dbReference type="AlphaFoldDB" id="A0A934S3U9"/>
<evidence type="ECO:0000256" key="1">
    <source>
        <dbReference type="SAM" id="SignalP"/>
    </source>
</evidence>
<evidence type="ECO:0000313" key="3">
    <source>
        <dbReference type="Proteomes" id="UP000617628"/>
    </source>
</evidence>
<reference evidence="2" key="1">
    <citation type="submission" date="2021-01" db="EMBL/GenBank/DDBJ databases">
        <title>Modified the classification status of verrucomicrobia.</title>
        <authorList>
            <person name="Feng X."/>
        </authorList>
    </citation>
    <scope>NUCLEOTIDE SEQUENCE</scope>
    <source>
        <strain evidence="2">KCTC 13126</strain>
    </source>
</reference>
<feature type="chain" id="PRO_5036990828" description="DUF3108 domain-containing protein" evidence="1">
    <location>
        <begin position="20"/>
        <end position="163"/>
    </location>
</feature>
<proteinExistence type="predicted"/>
<name>A0A934S3U9_9BACT</name>
<gene>
    <name evidence="2" type="ORF">JIN87_27685</name>
</gene>
<feature type="signal peptide" evidence="1">
    <location>
        <begin position="1"/>
        <end position="19"/>
    </location>
</feature>
<protein>
    <recommendedName>
        <fullName evidence="4">DUF3108 domain-containing protein</fullName>
    </recommendedName>
</protein>
<comment type="caution">
    <text evidence="2">The sequence shown here is derived from an EMBL/GenBank/DDBJ whole genome shotgun (WGS) entry which is preliminary data.</text>
</comment>
<dbReference type="EMBL" id="JAENIL010000121">
    <property type="protein sequence ID" value="MBK1880695.1"/>
    <property type="molecule type" value="Genomic_DNA"/>
</dbReference>
<organism evidence="2 3">
    <name type="scientific">Pelagicoccus mobilis</name>
    <dbReference type="NCBI Taxonomy" id="415221"/>
    <lineage>
        <taxon>Bacteria</taxon>
        <taxon>Pseudomonadati</taxon>
        <taxon>Verrucomicrobiota</taxon>
        <taxon>Opitutia</taxon>
        <taxon>Puniceicoccales</taxon>
        <taxon>Pelagicoccaceae</taxon>
        <taxon>Pelagicoccus</taxon>
    </lineage>
</organism>
<keyword evidence="3" id="KW-1185">Reference proteome</keyword>
<dbReference type="Proteomes" id="UP000617628">
    <property type="component" value="Unassembled WGS sequence"/>
</dbReference>
<sequence length="163" mass="18868">MRTAFSALFALLFCSAILASEVRFGDLTVEIKDHWKLEKERKSRIYQTVYFTLTTSDGTELEFRHHDKRIKRKWKVKGHIFRPPLLEVVAESEIKVEDTEFRTLEYRDYGLEPNRFMVSWGGEKDILSIVGDSTKSEEILVIAYAMKNLSNQAAHTTPAIAPR</sequence>
<dbReference type="RefSeq" id="WP_200359928.1">
    <property type="nucleotide sequence ID" value="NZ_JAENIL010000121.1"/>
</dbReference>
<evidence type="ECO:0008006" key="4">
    <source>
        <dbReference type="Google" id="ProtNLM"/>
    </source>
</evidence>
<evidence type="ECO:0000313" key="2">
    <source>
        <dbReference type="EMBL" id="MBK1880695.1"/>
    </source>
</evidence>
<keyword evidence="1" id="KW-0732">Signal</keyword>
<accession>A0A934S3U9</accession>